<evidence type="ECO:0000313" key="1">
    <source>
        <dbReference type="EMBL" id="KAK9528101.1"/>
    </source>
</evidence>
<sequence length="72" mass="8579">MMVDRLRQPLRVIVLDFGLVFNHLEEWTGANLQSRWYRSSEVLLGAPFTEAIDGLWLHRRRNAYGHHHVPWL</sequence>
<dbReference type="InterPro" id="IPR011009">
    <property type="entry name" value="Kinase-like_dom_sf"/>
</dbReference>
<evidence type="ECO:0000313" key="2">
    <source>
        <dbReference type="Proteomes" id="UP001488805"/>
    </source>
</evidence>
<dbReference type="SUPFAM" id="SSF56112">
    <property type="entry name" value="Protein kinase-like (PK-like)"/>
    <property type="match status" value="1"/>
</dbReference>
<dbReference type="EMBL" id="JBCEZU010000112">
    <property type="protein sequence ID" value="KAK9528101.1"/>
    <property type="molecule type" value="Genomic_DNA"/>
</dbReference>
<dbReference type="Gene3D" id="1.10.510.10">
    <property type="entry name" value="Transferase(Phosphotransferase) domain 1"/>
    <property type="match status" value="1"/>
</dbReference>
<dbReference type="Proteomes" id="UP001488805">
    <property type="component" value="Unassembled WGS sequence"/>
</dbReference>
<dbReference type="AlphaFoldDB" id="A0AAW1F0K3"/>
<gene>
    <name evidence="1" type="ORF">VZT92_014594</name>
</gene>
<keyword evidence="2" id="KW-1185">Reference proteome</keyword>
<comment type="caution">
    <text evidence="1">The sequence shown here is derived from an EMBL/GenBank/DDBJ whole genome shotgun (WGS) entry which is preliminary data.</text>
</comment>
<proteinExistence type="predicted"/>
<organism evidence="1 2">
    <name type="scientific">Zoarces viviparus</name>
    <name type="common">Viviparous eelpout</name>
    <name type="synonym">Blennius viviparus</name>
    <dbReference type="NCBI Taxonomy" id="48416"/>
    <lineage>
        <taxon>Eukaryota</taxon>
        <taxon>Metazoa</taxon>
        <taxon>Chordata</taxon>
        <taxon>Craniata</taxon>
        <taxon>Vertebrata</taxon>
        <taxon>Euteleostomi</taxon>
        <taxon>Actinopterygii</taxon>
        <taxon>Neopterygii</taxon>
        <taxon>Teleostei</taxon>
        <taxon>Neoteleostei</taxon>
        <taxon>Acanthomorphata</taxon>
        <taxon>Eupercaria</taxon>
        <taxon>Perciformes</taxon>
        <taxon>Cottioidei</taxon>
        <taxon>Zoarcales</taxon>
        <taxon>Zoarcidae</taxon>
        <taxon>Zoarcinae</taxon>
        <taxon>Zoarces</taxon>
    </lineage>
</organism>
<accession>A0AAW1F0K3</accession>
<protein>
    <recommendedName>
        <fullName evidence="3">MHC class I antigen</fullName>
    </recommendedName>
</protein>
<name>A0AAW1F0K3_ZOAVI</name>
<evidence type="ECO:0008006" key="3">
    <source>
        <dbReference type="Google" id="ProtNLM"/>
    </source>
</evidence>
<reference evidence="1 2" key="1">
    <citation type="journal article" date="2024" name="Genome Biol. Evol.">
        <title>Chromosome-level genome assembly of the viviparous eelpout Zoarces viviparus.</title>
        <authorList>
            <person name="Fuhrmann N."/>
            <person name="Brasseur M.V."/>
            <person name="Bakowski C.E."/>
            <person name="Podsiadlowski L."/>
            <person name="Prost S."/>
            <person name="Krehenwinkel H."/>
            <person name="Mayer C."/>
        </authorList>
    </citation>
    <scope>NUCLEOTIDE SEQUENCE [LARGE SCALE GENOMIC DNA]</scope>
    <source>
        <strain evidence="1">NO-MEL_2022_Ind0_liver</strain>
    </source>
</reference>